<organism evidence="1 2">
    <name type="scientific">Devosia pacifica</name>
    <dbReference type="NCBI Taxonomy" id="1335967"/>
    <lineage>
        <taxon>Bacteria</taxon>
        <taxon>Pseudomonadati</taxon>
        <taxon>Pseudomonadota</taxon>
        <taxon>Alphaproteobacteria</taxon>
        <taxon>Hyphomicrobiales</taxon>
        <taxon>Devosiaceae</taxon>
        <taxon>Devosia</taxon>
    </lineage>
</organism>
<reference evidence="1" key="1">
    <citation type="journal article" date="2014" name="Int. J. Syst. Evol. Microbiol.">
        <title>Complete genome sequence of Corynebacterium casei LMG S-19264T (=DSM 44701T), isolated from a smear-ripened cheese.</title>
        <authorList>
            <consortium name="US DOE Joint Genome Institute (JGI-PGF)"/>
            <person name="Walter F."/>
            <person name="Albersmeier A."/>
            <person name="Kalinowski J."/>
            <person name="Ruckert C."/>
        </authorList>
    </citation>
    <scope>NUCLEOTIDE SEQUENCE</scope>
    <source>
        <strain evidence="1">KCTC 32437</strain>
    </source>
</reference>
<protein>
    <submittedName>
        <fullName evidence="1">Uncharacterized protein</fullName>
    </submittedName>
</protein>
<reference evidence="1" key="2">
    <citation type="submission" date="2020-09" db="EMBL/GenBank/DDBJ databases">
        <authorList>
            <person name="Sun Q."/>
            <person name="Kim S."/>
        </authorList>
    </citation>
    <scope>NUCLEOTIDE SEQUENCE</scope>
    <source>
        <strain evidence="1">KCTC 32437</strain>
    </source>
</reference>
<dbReference type="Proteomes" id="UP000646579">
    <property type="component" value="Unassembled WGS sequence"/>
</dbReference>
<accession>A0A918S456</accession>
<evidence type="ECO:0000313" key="1">
    <source>
        <dbReference type="EMBL" id="GHA19720.1"/>
    </source>
</evidence>
<proteinExistence type="predicted"/>
<sequence>MLAEVYSMVERGEHVDATDLLSMLSETMPTPEDGSTLKSDIVNGAGTELSKVAISDLEVLEFFASGRGRDALPLPGSNRIGAVAKLAKSQPERTLKMVENAINHAFPEADTLVDQVRTALDRSGLFARLDSYPQLRSQLVAKDLDLLDNPHLLKITLSERDALLAMVSEEALAARLIERLIRIDDTSAAALFMVRFPRAVDQAVLSRMAAFFAGRGPAVPSAWKSAVDTISKPSFVQRNVSKITSYSELGVLLAKAGPRTFVGQQSGAHLWVQALARSAVDVPDRQQTWILAHVLALALACPCHGFERGFEIAFERVHSDILTGQLSGEAFEFLVRQFPQVHWWQEWDSGYRLRLAVVNAYVRSDMDPKSFARLTRNQDLMNDLVGIADESKEGRSFLKRLAV</sequence>
<name>A0A918S456_9HYPH</name>
<evidence type="ECO:0000313" key="2">
    <source>
        <dbReference type="Proteomes" id="UP000646579"/>
    </source>
</evidence>
<keyword evidence="2" id="KW-1185">Reference proteome</keyword>
<gene>
    <name evidence="1" type="ORF">GCM10007989_14160</name>
</gene>
<dbReference type="AlphaFoldDB" id="A0A918S456"/>
<comment type="caution">
    <text evidence="1">The sequence shown here is derived from an EMBL/GenBank/DDBJ whole genome shotgun (WGS) entry which is preliminary data.</text>
</comment>
<dbReference type="EMBL" id="BMZE01000001">
    <property type="protein sequence ID" value="GHA19720.1"/>
    <property type="molecule type" value="Genomic_DNA"/>
</dbReference>